<keyword evidence="3" id="KW-0574">Periplasm</keyword>
<name>A0A2R4LYX1_9RHOB</name>
<organism evidence="5 6">
    <name type="scientific">Celeribacter baekdonensis</name>
    <dbReference type="NCBI Taxonomy" id="875171"/>
    <lineage>
        <taxon>Bacteria</taxon>
        <taxon>Pseudomonadati</taxon>
        <taxon>Pseudomonadota</taxon>
        <taxon>Alphaproteobacteria</taxon>
        <taxon>Rhodobacterales</taxon>
        <taxon>Roseobacteraceae</taxon>
        <taxon>Celeribacter</taxon>
    </lineage>
</organism>
<protein>
    <submittedName>
        <fullName evidence="5">C4-dicarboxylate ABC transporter substrate-binding protein</fullName>
    </submittedName>
</protein>
<reference evidence="5 6" key="1">
    <citation type="submission" date="2018-03" db="EMBL/GenBank/DDBJ databases">
        <title>The Complete Genome of Celeribacter baekdonensis strain LH4, a Thiosulfate-Oxidizing Alphaproteobacterium Isolated from Gulf of Mexico Continental Slope Sediments.</title>
        <authorList>
            <person name="Flood B.E."/>
            <person name="Bailey J.V."/>
            <person name="Leprich D."/>
        </authorList>
    </citation>
    <scope>NUCLEOTIDE SEQUENCE [LARGE SCALE GENOMIC DNA]</scope>
    <source>
        <strain evidence="5 6">LH4</strain>
        <plasmid evidence="6">Plasmid pcblh4b</plasmid>
    </source>
</reference>
<dbReference type="EMBL" id="CP028473">
    <property type="protein sequence ID" value="AVW90068.1"/>
    <property type="molecule type" value="Genomic_DNA"/>
</dbReference>
<gene>
    <name evidence="5" type="ORF">DA792_02455</name>
</gene>
<comment type="subcellular location">
    <subcellularLocation>
        <location evidence="1">Periplasm</location>
    </subcellularLocation>
</comment>
<keyword evidence="2" id="KW-0732">Signal</keyword>
<dbReference type="OrthoDB" id="6139617at2"/>
<dbReference type="GO" id="GO:0055085">
    <property type="term" value="P:transmembrane transport"/>
    <property type="evidence" value="ECO:0007669"/>
    <property type="project" value="InterPro"/>
</dbReference>
<geneLocation type="plasmid" evidence="6">
    <name>pcblh4b</name>
</geneLocation>
<dbReference type="PANTHER" id="PTHR33376">
    <property type="match status" value="1"/>
</dbReference>
<dbReference type="NCBIfam" id="NF037995">
    <property type="entry name" value="TRAP_S1"/>
    <property type="match status" value="1"/>
</dbReference>
<dbReference type="GO" id="GO:0042597">
    <property type="term" value="C:periplasmic space"/>
    <property type="evidence" value="ECO:0007669"/>
    <property type="project" value="UniProtKB-SubCell"/>
</dbReference>
<evidence type="ECO:0000256" key="4">
    <source>
        <dbReference type="SAM" id="MobiDB-lite"/>
    </source>
</evidence>
<dbReference type="Proteomes" id="UP000241447">
    <property type="component" value="Plasmid pCBLh4b"/>
</dbReference>
<keyword evidence="5" id="KW-0614">Plasmid</keyword>
<evidence type="ECO:0000313" key="6">
    <source>
        <dbReference type="Proteomes" id="UP000241447"/>
    </source>
</evidence>
<evidence type="ECO:0000256" key="3">
    <source>
        <dbReference type="ARBA" id="ARBA00022764"/>
    </source>
</evidence>
<sequence length="356" mass="39041">MGVEFREGRNATYPGPKRPDTASSIIKTGRKNMKTILKGLCMSAALMPVTMGAMAQDLKVLSSWDQSYAAVGEVLMPFMEYLEEETTADLKLSRFGPETIPPFEQFNPVSQGLFDLLYTNGGYHYNDIAVGMSLDALSGSAEELHASGIWDLADRQYQEMGLKLIAVFYDRNGFHMVLKEPLGDDALAGRRIRGTPLYHPVIEELGGSPAVLPAQEIYPALERGVVDGAGWPAVGAVNYRWFEVAGYFVRPTFGQVSHMLLMNLETWNGLDETTQSEIETAARHYETVSSGIFDDLAAKEEATLVAEGMEATYFQEDIAANLKSAWFEGVLDLSATINPEDIAEIRDMAAQANIGG</sequence>
<proteinExistence type="predicted"/>
<accession>A0A2R4LYX1</accession>
<dbReference type="PANTHER" id="PTHR33376:SF5">
    <property type="entry name" value="EXTRACYTOPLASMIC SOLUTE RECEPTOR PROTEIN"/>
    <property type="match status" value="1"/>
</dbReference>
<evidence type="ECO:0000313" key="5">
    <source>
        <dbReference type="EMBL" id="AVW90068.1"/>
    </source>
</evidence>
<feature type="region of interest" description="Disordered" evidence="4">
    <location>
        <begin position="1"/>
        <end position="24"/>
    </location>
</feature>
<dbReference type="InterPro" id="IPR018389">
    <property type="entry name" value="DctP_fam"/>
</dbReference>
<dbReference type="KEGG" id="cbak:DA792_02455"/>
<evidence type="ECO:0000256" key="2">
    <source>
        <dbReference type="ARBA" id="ARBA00022729"/>
    </source>
</evidence>
<evidence type="ECO:0000256" key="1">
    <source>
        <dbReference type="ARBA" id="ARBA00004418"/>
    </source>
</evidence>
<dbReference type="Gene3D" id="3.40.190.170">
    <property type="entry name" value="Bacterial extracellular solute-binding protein, family 7"/>
    <property type="match status" value="1"/>
</dbReference>
<dbReference type="InterPro" id="IPR038404">
    <property type="entry name" value="TRAP_DctP_sf"/>
</dbReference>
<dbReference type="Pfam" id="PF03480">
    <property type="entry name" value="DctP"/>
    <property type="match status" value="1"/>
</dbReference>
<dbReference type="AlphaFoldDB" id="A0A2R4LYX1"/>